<sequence length="161" mass="16490">MTDQPPEGQEPRGPVPPPGPPPHQGQPPGRWQQPGGQYPPPPYGQLPPGQLAPGQQPYGPYGATYAQRPPAPGMATWGKVVLGALIGLFVSVGSPLLAFALAGLDAPVELLVLLVTVIPVLLASPLLIARQTRSWGIGIMLGLAVGSFVLGGACVSLVAGY</sequence>
<dbReference type="Proteomes" id="UP000628079">
    <property type="component" value="Unassembled WGS sequence"/>
</dbReference>
<dbReference type="AlphaFoldDB" id="A0A8H9FVW7"/>
<reference evidence="3" key="2">
    <citation type="submission" date="2020-09" db="EMBL/GenBank/DDBJ databases">
        <authorList>
            <person name="Sun Q."/>
            <person name="Zhou Y."/>
        </authorList>
    </citation>
    <scope>NUCLEOTIDE SEQUENCE</scope>
    <source>
        <strain evidence="3">CGMCC 1.10749</strain>
    </source>
</reference>
<reference evidence="3" key="1">
    <citation type="journal article" date="2014" name="Int. J. Syst. Evol. Microbiol.">
        <title>Complete genome sequence of Corynebacterium casei LMG S-19264T (=DSM 44701T), isolated from a smear-ripened cheese.</title>
        <authorList>
            <consortium name="US DOE Joint Genome Institute (JGI-PGF)"/>
            <person name="Walter F."/>
            <person name="Albersmeier A."/>
            <person name="Kalinowski J."/>
            <person name="Ruckert C."/>
        </authorList>
    </citation>
    <scope>NUCLEOTIDE SEQUENCE</scope>
    <source>
        <strain evidence="3">CGMCC 1.10749</strain>
    </source>
</reference>
<keyword evidence="2" id="KW-0812">Transmembrane</keyword>
<comment type="caution">
    <text evidence="3">The sequence shown here is derived from an EMBL/GenBank/DDBJ whole genome shotgun (WGS) entry which is preliminary data.</text>
</comment>
<accession>A0A8H9FVW7</accession>
<feature type="region of interest" description="Disordered" evidence="1">
    <location>
        <begin position="1"/>
        <end position="65"/>
    </location>
</feature>
<evidence type="ECO:0000313" key="3">
    <source>
        <dbReference type="EMBL" id="GGB88052.1"/>
    </source>
</evidence>
<proteinExistence type="predicted"/>
<evidence type="ECO:0000256" key="1">
    <source>
        <dbReference type="SAM" id="MobiDB-lite"/>
    </source>
</evidence>
<keyword evidence="2" id="KW-1133">Transmembrane helix</keyword>
<organism evidence="3 4">
    <name type="scientific">Knoellia flava</name>
    <dbReference type="NCBI Taxonomy" id="913969"/>
    <lineage>
        <taxon>Bacteria</taxon>
        <taxon>Bacillati</taxon>
        <taxon>Actinomycetota</taxon>
        <taxon>Actinomycetes</taxon>
        <taxon>Micrococcales</taxon>
        <taxon>Intrasporangiaceae</taxon>
        <taxon>Knoellia</taxon>
    </lineage>
</organism>
<protein>
    <submittedName>
        <fullName evidence="3">Uncharacterized protein</fullName>
    </submittedName>
</protein>
<dbReference type="RefSeq" id="WP_156971716.1">
    <property type="nucleotide sequence ID" value="NZ_BMEA01000003.1"/>
</dbReference>
<feature type="transmembrane region" description="Helical" evidence="2">
    <location>
        <begin position="110"/>
        <end position="128"/>
    </location>
</feature>
<feature type="compositionally biased region" description="Low complexity" evidence="1">
    <location>
        <begin position="46"/>
        <end position="62"/>
    </location>
</feature>
<evidence type="ECO:0000313" key="4">
    <source>
        <dbReference type="Proteomes" id="UP000628079"/>
    </source>
</evidence>
<name>A0A8H9FVW7_9MICO</name>
<feature type="compositionally biased region" description="Pro residues" evidence="1">
    <location>
        <begin position="13"/>
        <end position="25"/>
    </location>
</feature>
<feature type="transmembrane region" description="Helical" evidence="2">
    <location>
        <begin position="80"/>
        <end position="104"/>
    </location>
</feature>
<gene>
    <name evidence="3" type="ORF">GCM10011314_29840</name>
</gene>
<feature type="transmembrane region" description="Helical" evidence="2">
    <location>
        <begin position="135"/>
        <end position="159"/>
    </location>
</feature>
<keyword evidence="2" id="KW-0472">Membrane</keyword>
<evidence type="ECO:0000256" key="2">
    <source>
        <dbReference type="SAM" id="Phobius"/>
    </source>
</evidence>
<feature type="compositionally biased region" description="Low complexity" evidence="1">
    <location>
        <begin position="26"/>
        <end position="36"/>
    </location>
</feature>
<dbReference type="EMBL" id="BMEA01000003">
    <property type="protein sequence ID" value="GGB88052.1"/>
    <property type="molecule type" value="Genomic_DNA"/>
</dbReference>